<evidence type="ECO:0000313" key="5">
    <source>
        <dbReference type="EMBL" id="AZP13645.1"/>
    </source>
</evidence>
<dbReference type="PANTHER" id="PTHR11705:SF145">
    <property type="entry name" value="PEPTIDASE M14 CARBOXYPEPTIDASE A DOMAIN-CONTAINING PROTEIN"/>
    <property type="match status" value="1"/>
</dbReference>
<evidence type="ECO:0000259" key="4">
    <source>
        <dbReference type="PROSITE" id="PS52035"/>
    </source>
</evidence>
<dbReference type="RefSeq" id="WP_126129014.1">
    <property type="nucleotide sequence ID" value="NZ_CP034464.1"/>
</dbReference>
<keyword evidence="6" id="KW-1185">Reference proteome</keyword>
<comment type="caution">
    <text evidence="3">Lacks conserved residue(s) required for the propagation of feature annotation.</text>
</comment>
<proteinExistence type="inferred from homology"/>
<dbReference type="EMBL" id="CP034464">
    <property type="protein sequence ID" value="AZP13645.1"/>
    <property type="molecule type" value="Genomic_DNA"/>
</dbReference>
<dbReference type="SUPFAM" id="SSF53187">
    <property type="entry name" value="Zn-dependent exopeptidases"/>
    <property type="match status" value="1"/>
</dbReference>
<dbReference type="OrthoDB" id="9767214at2"/>
<dbReference type="GO" id="GO:0005615">
    <property type="term" value="C:extracellular space"/>
    <property type="evidence" value="ECO:0007669"/>
    <property type="project" value="TreeGrafter"/>
</dbReference>
<gene>
    <name evidence="5" type="ORF">EJN92_17645</name>
</gene>
<dbReference type="InterPro" id="IPR000834">
    <property type="entry name" value="Peptidase_M14"/>
</dbReference>
<name>A0A3Q9BSQ6_9BURK</name>
<feature type="domain" description="Peptidase M14" evidence="4">
    <location>
        <begin position="29"/>
        <end position="279"/>
    </location>
</feature>
<comment type="similarity">
    <text evidence="2 3">Belongs to the peptidase M14 family.</text>
</comment>
<organism evidence="5 6">
    <name type="scientific">Undibacterium parvum</name>
    <dbReference type="NCBI Taxonomy" id="401471"/>
    <lineage>
        <taxon>Bacteria</taxon>
        <taxon>Pseudomonadati</taxon>
        <taxon>Pseudomonadota</taxon>
        <taxon>Betaproteobacteria</taxon>
        <taxon>Burkholderiales</taxon>
        <taxon>Oxalobacteraceae</taxon>
        <taxon>Undibacterium</taxon>
    </lineage>
</organism>
<reference evidence="5 6" key="1">
    <citation type="journal article" date="2011" name="Int. J. Syst. Evol. Microbiol.">
        <title>Description of Undibacterium oligocarboniphilum sp. nov., isolated from purified water, and Undibacterium pigrum strain CCUG 49012 as the type strain of Undibacterium parvum sp. nov., and emended descriptions of the genus Undibacterium and the species Undibacterium pigrum.</title>
        <authorList>
            <person name="Eder W."/>
            <person name="Wanner G."/>
            <person name="Ludwig W."/>
            <person name="Busse H.J."/>
            <person name="Ziemke-Kageler F."/>
            <person name="Lang E."/>
        </authorList>
    </citation>
    <scope>NUCLEOTIDE SEQUENCE [LARGE SCALE GENOMIC DNA]</scope>
    <source>
        <strain evidence="5 6">DSM 23061</strain>
    </source>
</reference>
<dbReference type="GO" id="GO:0008270">
    <property type="term" value="F:zinc ion binding"/>
    <property type="evidence" value="ECO:0007669"/>
    <property type="project" value="InterPro"/>
</dbReference>
<dbReference type="PROSITE" id="PS52035">
    <property type="entry name" value="PEPTIDASE_M14"/>
    <property type="match status" value="1"/>
</dbReference>
<dbReference type="PANTHER" id="PTHR11705">
    <property type="entry name" value="PROTEASE FAMILY M14 CARBOXYPEPTIDASE A,B"/>
    <property type="match status" value="1"/>
</dbReference>
<protein>
    <submittedName>
        <fullName evidence="5">Peptidase M14</fullName>
    </submittedName>
</protein>
<dbReference type="GO" id="GO:0004181">
    <property type="term" value="F:metallocarboxypeptidase activity"/>
    <property type="evidence" value="ECO:0007669"/>
    <property type="project" value="InterPro"/>
</dbReference>
<sequence>MSAIFNHSAKSANSASVYPTPYELGNQNQTSSWEQCIPFYQQLAAAFPQILQFGQIGVSDNGIPMHAGVISSDGVFAREQIKAAARPVFFNNNGIHPGEPEGIDACMALVRDFCTQPERLAALGSTVFLFIPIYNVDGCLNRQNTSRVNQDGPELFGFRANGRNLDLNRDFIKCDSLAAQVFNQFFTSWDPDVMVDTHTSNGADYSYTMTLIQTQADKLGDGLGPFLRSTMLPKIYQDMQARGWPTCPYVNPVKVTPDDGIEDFLEVPRFSTGYAALHHTIGFMPETHMLKPYADRYASMRTLVEVVLEFTVTNAAQIQTLRAAAKLAASQRRQWPVQWKADHSQPSSFRFKGYQAVYSPSKLGNYTRLSYDRSQPWEKDIAYYDHFVAATVVATPKAYLIPQAWREVLERLRWNGVQLQTLTADQSMQVQGTHFKHIGSRSTPYEGHMFHDELEITNQTDTILARAGDVMLYLDQPNARYAVETLEPQAHDSFFRWGFFNSVLEKKEAYSDYVFEDSALEMLAQEPALKAKFELWKIQNPELLSDQDAVLGFIFANGQRHHEPEWLRYPVYALFDI</sequence>
<evidence type="ECO:0000256" key="3">
    <source>
        <dbReference type="PROSITE-ProRule" id="PRU01379"/>
    </source>
</evidence>
<evidence type="ECO:0000313" key="6">
    <source>
        <dbReference type="Proteomes" id="UP000275663"/>
    </source>
</evidence>
<evidence type="ECO:0000256" key="1">
    <source>
        <dbReference type="ARBA" id="ARBA00001947"/>
    </source>
</evidence>
<dbReference type="KEGG" id="upv:EJN92_17645"/>
<dbReference type="AlphaFoldDB" id="A0A3Q9BSQ6"/>
<dbReference type="Proteomes" id="UP000275663">
    <property type="component" value="Chromosome"/>
</dbReference>
<comment type="cofactor">
    <cofactor evidence="1">
        <name>Zn(2+)</name>
        <dbReference type="ChEBI" id="CHEBI:29105"/>
    </cofactor>
</comment>
<dbReference type="GO" id="GO:0006508">
    <property type="term" value="P:proteolysis"/>
    <property type="evidence" value="ECO:0007669"/>
    <property type="project" value="InterPro"/>
</dbReference>
<dbReference type="Gene3D" id="3.40.630.10">
    <property type="entry name" value="Zn peptidases"/>
    <property type="match status" value="1"/>
</dbReference>
<dbReference type="Pfam" id="PF00246">
    <property type="entry name" value="Peptidase_M14"/>
    <property type="match status" value="1"/>
</dbReference>
<accession>A0A3Q9BSQ6</accession>
<evidence type="ECO:0000256" key="2">
    <source>
        <dbReference type="ARBA" id="ARBA00005988"/>
    </source>
</evidence>